<keyword evidence="2" id="KW-0812">Transmembrane</keyword>
<feature type="region of interest" description="Disordered" evidence="1">
    <location>
        <begin position="84"/>
        <end position="113"/>
    </location>
</feature>
<keyword evidence="2" id="KW-1133">Transmembrane helix</keyword>
<protein>
    <submittedName>
        <fullName evidence="3">Uncharacterized protein</fullName>
    </submittedName>
</protein>
<sequence length="207" mass="22516">MKKLLFCRKCLCAALNRIPLVDKCLLVFFLVLLTQSAYSLFSHNGTGSEIEHIDVIVRTSSAAIFGYILSANFILQAEGKSRQTKIRPEPPDNGDEHFSSQSVPSYDSAEDAGPGFELEKELVETGNAENDDSESLPAKFLTGRLQILIATFIGLFCLITLILLRNVNALNSDLLSSSSVAATTAQFRDFVSGCVGFLIGCPTEKQS</sequence>
<proteinExistence type="predicted"/>
<organism evidence="3 4">
    <name type="scientific">Hungatella hathewayi</name>
    <dbReference type="NCBI Taxonomy" id="154046"/>
    <lineage>
        <taxon>Bacteria</taxon>
        <taxon>Bacillati</taxon>
        <taxon>Bacillota</taxon>
        <taxon>Clostridia</taxon>
        <taxon>Lachnospirales</taxon>
        <taxon>Lachnospiraceae</taxon>
        <taxon>Hungatella</taxon>
    </lineage>
</organism>
<dbReference type="AlphaFoldDB" id="A0A173WKU2"/>
<feature type="transmembrane region" description="Helical" evidence="2">
    <location>
        <begin position="145"/>
        <end position="164"/>
    </location>
</feature>
<feature type="transmembrane region" description="Helical" evidence="2">
    <location>
        <begin position="55"/>
        <end position="75"/>
    </location>
</feature>
<dbReference type="EMBL" id="CYZE01000001">
    <property type="protein sequence ID" value="CUN40091.1"/>
    <property type="molecule type" value="Genomic_DNA"/>
</dbReference>
<gene>
    <name evidence="3" type="ORF">ERS852407_00069</name>
</gene>
<reference evidence="3 4" key="1">
    <citation type="submission" date="2015-09" db="EMBL/GenBank/DDBJ databases">
        <authorList>
            <consortium name="Pathogen Informatics"/>
        </authorList>
    </citation>
    <scope>NUCLEOTIDE SEQUENCE [LARGE SCALE GENOMIC DNA]</scope>
    <source>
        <strain evidence="3 4">2789STDY5608850</strain>
    </source>
</reference>
<evidence type="ECO:0000313" key="3">
    <source>
        <dbReference type="EMBL" id="CUN40091.1"/>
    </source>
</evidence>
<keyword evidence="2" id="KW-0472">Membrane</keyword>
<dbReference type="RefSeq" id="WP_055652552.1">
    <property type="nucleotide sequence ID" value="NZ_CABIXC010000001.1"/>
</dbReference>
<name>A0A173WKU2_9FIRM</name>
<evidence type="ECO:0000313" key="4">
    <source>
        <dbReference type="Proteomes" id="UP000095651"/>
    </source>
</evidence>
<feature type="compositionally biased region" description="Basic and acidic residues" evidence="1">
    <location>
        <begin position="86"/>
        <end position="98"/>
    </location>
</feature>
<evidence type="ECO:0000256" key="2">
    <source>
        <dbReference type="SAM" id="Phobius"/>
    </source>
</evidence>
<dbReference type="Proteomes" id="UP000095651">
    <property type="component" value="Unassembled WGS sequence"/>
</dbReference>
<accession>A0A173WKU2</accession>
<evidence type="ECO:0000256" key="1">
    <source>
        <dbReference type="SAM" id="MobiDB-lite"/>
    </source>
</evidence>